<name>A0A7G7VK06_9FIRM</name>
<keyword evidence="1" id="KW-0808">Transferase</keyword>
<dbReference type="SUPFAM" id="SSF52540">
    <property type="entry name" value="P-loop containing nucleoside triphosphate hydrolases"/>
    <property type="match status" value="1"/>
</dbReference>
<dbReference type="KEGG" id="stim:H1B31_00260"/>
<accession>A0A7G7VK06</accession>
<organism evidence="1 2">
    <name type="scientific">Selenomonas timonae</name>
    <dbReference type="NCBI Taxonomy" id="2754044"/>
    <lineage>
        <taxon>Bacteria</taxon>
        <taxon>Bacillati</taxon>
        <taxon>Bacillota</taxon>
        <taxon>Negativicutes</taxon>
        <taxon>Selenomonadales</taxon>
        <taxon>Selenomonadaceae</taxon>
        <taxon>Selenomonas</taxon>
    </lineage>
</organism>
<evidence type="ECO:0000313" key="2">
    <source>
        <dbReference type="Proteomes" id="UP000515480"/>
    </source>
</evidence>
<dbReference type="Gene3D" id="3.40.50.300">
    <property type="entry name" value="P-loop containing nucleotide triphosphate hydrolases"/>
    <property type="match status" value="1"/>
</dbReference>
<dbReference type="RefSeq" id="WP_185980429.1">
    <property type="nucleotide sequence ID" value="NZ_CP060204.1"/>
</dbReference>
<keyword evidence="2" id="KW-1185">Reference proteome</keyword>
<protein>
    <submittedName>
        <fullName evidence="1">Cytidylate kinase-like family protein</fullName>
    </submittedName>
</protein>
<dbReference type="Pfam" id="PF13189">
    <property type="entry name" value="Cytidylate_kin2"/>
    <property type="match status" value="1"/>
</dbReference>
<dbReference type="GO" id="GO:0016301">
    <property type="term" value="F:kinase activity"/>
    <property type="evidence" value="ECO:0007669"/>
    <property type="project" value="UniProtKB-KW"/>
</dbReference>
<evidence type="ECO:0000313" key="1">
    <source>
        <dbReference type="EMBL" id="QNH54449.1"/>
    </source>
</evidence>
<dbReference type="AlphaFoldDB" id="A0A7G7VK06"/>
<keyword evidence="1" id="KW-0418">Kinase</keyword>
<reference evidence="1 2" key="1">
    <citation type="submission" date="2020-07" db="EMBL/GenBank/DDBJ databases">
        <title>Complete genome and description of Selenomonas timonensis sp. nov., a new bacterium isolated from a gingivitis subject.</title>
        <authorList>
            <person name="Antezack A."/>
        </authorList>
    </citation>
    <scope>NUCLEOTIDE SEQUENCE [LARGE SCALE GENOMIC DNA]</scope>
    <source>
        <strain evidence="1 2">Marseille-Q3039</strain>
    </source>
</reference>
<gene>
    <name evidence="1" type="ORF">H1B31_00260</name>
</gene>
<dbReference type="Proteomes" id="UP000515480">
    <property type="component" value="Chromosome"/>
</dbReference>
<dbReference type="InterPro" id="IPR027417">
    <property type="entry name" value="P-loop_NTPase"/>
</dbReference>
<proteinExistence type="predicted"/>
<dbReference type="EMBL" id="CP060204">
    <property type="protein sequence ID" value="QNH54449.1"/>
    <property type="molecule type" value="Genomic_DNA"/>
</dbReference>
<sequence length="201" mass="22869">MEEKKFILTISRRYGCGGRELANILAEKLGVHLYDRQIVHLAAAKLGINDLHEKELLELENTVKPLASRFIPFHSFGMAMGESSQGMFMAESNVVRKLADDGPCIFLGRCADYALRKRDDVFSIFVCADDDYREERGRTVYEGKTLKEMDREDEKRARYYDYYTGRKWGDGAHYDLVVNAGRAPLAQIADGIIAYIRTVKG</sequence>